<name>A0A7R7VQ02_ASPCH</name>
<reference evidence="3" key="1">
    <citation type="submission" date="2021-01" db="EMBL/GenBank/DDBJ databases">
        <authorList>
            <consortium name="Aspergillus chevalieri M1 genome sequencing consortium"/>
            <person name="Kazuki M."/>
            <person name="Futagami T."/>
        </authorList>
    </citation>
    <scope>NUCLEOTIDE SEQUENCE</scope>
    <source>
        <strain evidence="3">M1</strain>
    </source>
</reference>
<evidence type="ECO:0000256" key="1">
    <source>
        <dbReference type="ARBA" id="ARBA00023002"/>
    </source>
</evidence>
<protein>
    <recommendedName>
        <fullName evidence="2">D-isomer specific 2-hydroxyacid dehydrogenase NAD-binding domain-containing protein</fullName>
    </recommendedName>
</protein>
<dbReference type="InterPro" id="IPR036291">
    <property type="entry name" value="NAD(P)-bd_dom_sf"/>
</dbReference>
<dbReference type="InterPro" id="IPR029753">
    <property type="entry name" value="D-isomer_DH_CS"/>
</dbReference>
<proteinExistence type="predicted"/>
<dbReference type="AlphaFoldDB" id="A0A7R7VQ02"/>
<dbReference type="InterPro" id="IPR050223">
    <property type="entry name" value="D-isomer_2-hydroxyacid_DH"/>
</dbReference>
<dbReference type="PANTHER" id="PTHR10996:SF269">
    <property type="entry name" value="HYPOTHETICAL D-ISOMER SPECIFIC 2-HYDROXYACID DEHYDROGENASE (EUROFUNG)"/>
    <property type="match status" value="1"/>
</dbReference>
<keyword evidence="4" id="KW-1185">Reference proteome</keyword>
<dbReference type="PANTHER" id="PTHR10996">
    <property type="entry name" value="2-HYDROXYACID DEHYDROGENASE-RELATED"/>
    <property type="match status" value="1"/>
</dbReference>
<evidence type="ECO:0000313" key="3">
    <source>
        <dbReference type="EMBL" id="BCR88567.1"/>
    </source>
</evidence>
<dbReference type="Gene3D" id="3.40.50.720">
    <property type="entry name" value="NAD(P)-binding Rossmann-like Domain"/>
    <property type="match status" value="1"/>
</dbReference>
<organism evidence="3 4">
    <name type="scientific">Aspergillus chevalieri</name>
    <name type="common">Eurotium chevalieri</name>
    <dbReference type="NCBI Taxonomy" id="182096"/>
    <lineage>
        <taxon>Eukaryota</taxon>
        <taxon>Fungi</taxon>
        <taxon>Dikarya</taxon>
        <taxon>Ascomycota</taxon>
        <taxon>Pezizomycotina</taxon>
        <taxon>Eurotiomycetes</taxon>
        <taxon>Eurotiomycetidae</taxon>
        <taxon>Eurotiales</taxon>
        <taxon>Aspergillaceae</taxon>
        <taxon>Aspergillus</taxon>
        <taxon>Aspergillus subgen. Aspergillus</taxon>
    </lineage>
</organism>
<evidence type="ECO:0000259" key="2">
    <source>
        <dbReference type="Pfam" id="PF02826"/>
    </source>
</evidence>
<dbReference type="RefSeq" id="XP_043137089.1">
    <property type="nucleotide sequence ID" value="XM_043279406.1"/>
</dbReference>
<dbReference type="GO" id="GO:0051287">
    <property type="term" value="F:NAD binding"/>
    <property type="evidence" value="ECO:0007669"/>
    <property type="project" value="InterPro"/>
</dbReference>
<dbReference type="SUPFAM" id="SSF51735">
    <property type="entry name" value="NAD(P)-binding Rossmann-fold domains"/>
    <property type="match status" value="1"/>
</dbReference>
<accession>A0A7R7VQ02</accession>
<dbReference type="Pfam" id="PF02826">
    <property type="entry name" value="2-Hacid_dh_C"/>
    <property type="match status" value="1"/>
</dbReference>
<dbReference type="PROSITE" id="PS00671">
    <property type="entry name" value="D_2_HYDROXYACID_DH_3"/>
    <property type="match status" value="1"/>
</dbReference>
<dbReference type="InterPro" id="IPR006140">
    <property type="entry name" value="D-isomer_DH_NAD-bd"/>
</dbReference>
<keyword evidence="1" id="KW-0560">Oxidoreductase</keyword>
<dbReference type="Proteomes" id="UP000637239">
    <property type="component" value="Chromosome 4"/>
</dbReference>
<dbReference type="GO" id="GO:0005829">
    <property type="term" value="C:cytosol"/>
    <property type="evidence" value="ECO:0007669"/>
    <property type="project" value="TreeGrafter"/>
</dbReference>
<dbReference type="GO" id="GO:0030267">
    <property type="term" value="F:glyoxylate reductase (NADPH) activity"/>
    <property type="evidence" value="ECO:0007669"/>
    <property type="project" value="TreeGrafter"/>
</dbReference>
<sequence length="93" mass="9963">MKPDVVIINAARGAIIDEAAMADALESGPVGLDVYEREPETREKLLGQERVLLVLHVGTHTVEMLAKMEAWGMECEEGGFGGGGQRLCLLGGR</sequence>
<gene>
    <name evidence="3" type="ORF">ACHE_41131S</name>
</gene>
<feature type="domain" description="D-isomer specific 2-hydroxyacid dehydrogenase NAD-binding" evidence="2">
    <location>
        <begin position="1"/>
        <end position="58"/>
    </location>
</feature>
<evidence type="ECO:0000313" key="4">
    <source>
        <dbReference type="Proteomes" id="UP000637239"/>
    </source>
</evidence>
<reference evidence="3" key="2">
    <citation type="submission" date="2021-02" db="EMBL/GenBank/DDBJ databases">
        <title>Aspergillus chevalieri M1 genome sequence.</title>
        <authorList>
            <person name="Kadooka C."/>
            <person name="Mori K."/>
            <person name="Futagami T."/>
        </authorList>
    </citation>
    <scope>NUCLEOTIDE SEQUENCE</scope>
    <source>
        <strain evidence="3">M1</strain>
    </source>
</reference>
<dbReference type="GeneID" id="66982925"/>
<dbReference type="KEGG" id="ache:ACHE_41131S"/>
<dbReference type="GO" id="GO:0016618">
    <property type="term" value="F:hydroxypyruvate reductase [NAD(P)H] activity"/>
    <property type="evidence" value="ECO:0007669"/>
    <property type="project" value="TreeGrafter"/>
</dbReference>
<dbReference type="EMBL" id="AP024419">
    <property type="protein sequence ID" value="BCR88567.1"/>
    <property type="molecule type" value="Genomic_DNA"/>
</dbReference>